<dbReference type="AlphaFoldDB" id="A0A6N9TNE1"/>
<reference evidence="3 4" key="1">
    <citation type="submission" date="2020-02" db="EMBL/GenBank/DDBJ databases">
        <title>Comparative genomics of sulfur disproportionating microorganisms.</title>
        <authorList>
            <person name="Ward L.M."/>
            <person name="Bertran E."/>
            <person name="Johnston D.T."/>
        </authorList>
    </citation>
    <scope>NUCLEOTIDE SEQUENCE [LARGE SCALE GENOMIC DNA]</scope>
    <source>
        <strain evidence="3 4">DSM 100025</strain>
    </source>
</reference>
<feature type="region of interest" description="Disordered" evidence="1">
    <location>
        <begin position="1"/>
        <end position="22"/>
    </location>
</feature>
<dbReference type="InterPro" id="IPR047706">
    <property type="entry name" value="BCAM0308-like"/>
</dbReference>
<evidence type="ECO:0000259" key="2">
    <source>
        <dbReference type="Pfam" id="PF04981"/>
    </source>
</evidence>
<feature type="compositionally biased region" description="Basic and acidic residues" evidence="1">
    <location>
        <begin position="1"/>
        <end position="21"/>
    </location>
</feature>
<dbReference type="Pfam" id="PF04981">
    <property type="entry name" value="NMD3"/>
    <property type="match status" value="1"/>
</dbReference>
<evidence type="ECO:0000313" key="4">
    <source>
        <dbReference type="Proteomes" id="UP000469346"/>
    </source>
</evidence>
<accession>A0A6N9TNE1</accession>
<feature type="domain" description="Nmd3 N-terminal" evidence="2">
    <location>
        <begin position="54"/>
        <end position="142"/>
    </location>
</feature>
<evidence type="ECO:0000313" key="3">
    <source>
        <dbReference type="EMBL" id="NDY42659.1"/>
    </source>
</evidence>
<keyword evidence="4" id="KW-1185">Reference proteome</keyword>
<organism evidence="3 4">
    <name type="scientific">Dissulfurirhabdus thermomarina</name>
    <dbReference type="NCBI Taxonomy" id="1765737"/>
    <lineage>
        <taxon>Bacteria</taxon>
        <taxon>Deltaproteobacteria</taxon>
        <taxon>Dissulfurirhabdaceae</taxon>
        <taxon>Dissulfurirhabdus</taxon>
    </lineage>
</organism>
<protein>
    <submittedName>
        <fullName evidence="3">ATPase</fullName>
    </submittedName>
</protein>
<gene>
    <name evidence="3" type="ORF">G3N55_07370</name>
</gene>
<dbReference type="InterPro" id="IPR007064">
    <property type="entry name" value="Nmd3_N"/>
</dbReference>
<comment type="caution">
    <text evidence="3">The sequence shown here is derived from an EMBL/GenBank/DDBJ whole genome shotgun (WGS) entry which is preliminary data.</text>
</comment>
<dbReference type="EMBL" id="JAAGRR010000074">
    <property type="protein sequence ID" value="NDY42659.1"/>
    <property type="molecule type" value="Genomic_DNA"/>
</dbReference>
<proteinExistence type="predicted"/>
<dbReference type="RefSeq" id="WP_163298795.1">
    <property type="nucleotide sequence ID" value="NZ_JAAGRR010000074.1"/>
</dbReference>
<sequence length="159" mass="18048">MRDQYGRRDRLVQEERHDTYRGRGKLPEPAVCGRCGALFAGGRWSWQEAPPGAARVTCPACQRAEDGYPAGRVEIRGDFFRRHRDEILNLVRNEEAAEKAARPMERIMAVEETADGVLVLTTGVHVARRIGEALARAYQGDFSFQYAEGEKRIRVSWSR</sequence>
<evidence type="ECO:0000256" key="1">
    <source>
        <dbReference type="SAM" id="MobiDB-lite"/>
    </source>
</evidence>
<dbReference type="Proteomes" id="UP000469346">
    <property type="component" value="Unassembled WGS sequence"/>
</dbReference>
<name>A0A6N9TNE1_DISTH</name>
<dbReference type="NCBIfam" id="NF040826">
    <property type="entry name" value="lxa_BCAM0308"/>
    <property type="match status" value="1"/>
</dbReference>